<feature type="compositionally biased region" description="Low complexity" evidence="1">
    <location>
        <begin position="153"/>
        <end position="178"/>
    </location>
</feature>
<dbReference type="RefSeq" id="XP_062700092.1">
    <property type="nucleotide sequence ID" value="XM_062844108.1"/>
</dbReference>
<keyword evidence="3" id="KW-1185">Reference proteome</keyword>
<accession>A0ABM1YTS7</accession>
<sequence>MKEKRVRNLRRPSWSESNSFIDPVNQRSYKMLHKMLKWRRYTYILHAPKWRHARIWPPLYHLMQHLIRSLVVWGVIDMIRSTKILNGILVRKMAFQTAEKYAADHKWKDGMAGKSWTSCFVRRHPEINAIRDALSDSDPISPGSDGGSVVFASTPQTQPSPVVPPVAAAPSPVQASVPRKSDFPPTTGLPLSNGPLAGLAGSASPVQVPPGAANAGGGPAPPAPSPAPAALPPPSLPPPYPATPMQVSRDFLFCYGN</sequence>
<evidence type="ECO:0000313" key="2">
    <source>
        <dbReference type="EnsemblMetazoa" id="AALFPA23_012102.P17264"/>
    </source>
</evidence>
<evidence type="ECO:0008006" key="4">
    <source>
        <dbReference type="Google" id="ProtNLM"/>
    </source>
</evidence>
<name>A0ABM1YTS7_AEDAL</name>
<dbReference type="GeneID" id="134284812"/>
<proteinExistence type="predicted"/>
<evidence type="ECO:0000256" key="1">
    <source>
        <dbReference type="SAM" id="MobiDB-lite"/>
    </source>
</evidence>
<reference evidence="2" key="2">
    <citation type="submission" date="2025-05" db="UniProtKB">
        <authorList>
            <consortium name="EnsemblMetazoa"/>
        </authorList>
    </citation>
    <scope>IDENTIFICATION</scope>
    <source>
        <strain evidence="2">Foshan</strain>
    </source>
</reference>
<reference evidence="3" key="1">
    <citation type="journal article" date="2015" name="Proc. Natl. Acad. Sci. U.S.A.">
        <title>Genome sequence of the Asian Tiger mosquito, Aedes albopictus, reveals insights into its biology, genetics, and evolution.</title>
        <authorList>
            <person name="Chen X.G."/>
            <person name="Jiang X."/>
            <person name="Gu J."/>
            <person name="Xu M."/>
            <person name="Wu Y."/>
            <person name="Deng Y."/>
            <person name="Zhang C."/>
            <person name="Bonizzoni M."/>
            <person name="Dermauw W."/>
            <person name="Vontas J."/>
            <person name="Armbruster P."/>
            <person name="Huang X."/>
            <person name="Yang Y."/>
            <person name="Zhang H."/>
            <person name="He W."/>
            <person name="Peng H."/>
            <person name="Liu Y."/>
            <person name="Wu K."/>
            <person name="Chen J."/>
            <person name="Lirakis M."/>
            <person name="Topalis P."/>
            <person name="Van Leeuwen T."/>
            <person name="Hall A.B."/>
            <person name="Jiang X."/>
            <person name="Thorpe C."/>
            <person name="Mueller R.L."/>
            <person name="Sun C."/>
            <person name="Waterhouse R.M."/>
            <person name="Yan G."/>
            <person name="Tu Z.J."/>
            <person name="Fang X."/>
            <person name="James A.A."/>
        </authorList>
    </citation>
    <scope>NUCLEOTIDE SEQUENCE [LARGE SCALE GENOMIC DNA]</scope>
    <source>
        <strain evidence="3">Foshan</strain>
    </source>
</reference>
<feature type="region of interest" description="Disordered" evidence="1">
    <location>
        <begin position="133"/>
        <end position="243"/>
    </location>
</feature>
<dbReference type="EnsemblMetazoa" id="AALFPA23_012102.R17264">
    <property type="protein sequence ID" value="AALFPA23_012102.P17264"/>
    <property type="gene ID" value="AALFPA23_012102"/>
</dbReference>
<feature type="compositionally biased region" description="Pro residues" evidence="1">
    <location>
        <begin position="219"/>
        <end position="242"/>
    </location>
</feature>
<evidence type="ECO:0000313" key="3">
    <source>
        <dbReference type="Proteomes" id="UP000069940"/>
    </source>
</evidence>
<dbReference type="Proteomes" id="UP000069940">
    <property type="component" value="Unassembled WGS sequence"/>
</dbReference>
<organism evidence="2 3">
    <name type="scientific">Aedes albopictus</name>
    <name type="common">Asian tiger mosquito</name>
    <name type="synonym">Stegomyia albopicta</name>
    <dbReference type="NCBI Taxonomy" id="7160"/>
    <lineage>
        <taxon>Eukaryota</taxon>
        <taxon>Metazoa</taxon>
        <taxon>Ecdysozoa</taxon>
        <taxon>Arthropoda</taxon>
        <taxon>Hexapoda</taxon>
        <taxon>Insecta</taxon>
        <taxon>Pterygota</taxon>
        <taxon>Neoptera</taxon>
        <taxon>Endopterygota</taxon>
        <taxon>Diptera</taxon>
        <taxon>Nematocera</taxon>
        <taxon>Culicoidea</taxon>
        <taxon>Culicidae</taxon>
        <taxon>Culicinae</taxon>
        <taxon>Aedini</taxon>
        <taxon>Aedes</taxon>
        <taxon>Stegomyia</taxon>
    </lineage>
</organism>
<protein>
    <recommendedName>
        <fullName evidence="4">HTH CENPB-type domain-containing protein</fullName>
    </recommendedName>
</protein>